<evidence type="ECO:0000256" key="8">
    <source>
        <dbReference type="SAM" id="Phobius"/>
    </source>
</evidence>
<keyword evidence="7 8" id="KW-0472">Membrane</keyword>
<dbReference type="RefSeq" id="WP_202765900.1">
    <property type="nucleotide sequence ID" value="NZ_JAESWA010000010.1"/>
</dbReference>
<evidence type="ECO:0000256" key="3">
    <source>
        <dbReference type="ARBA" id="ARBA00022448"/>
    </source>
</evidence>
<keyword evidence="10" id="KW-1185">Reference proteome</keyword>
<keyword evidence="6 8" id="KW-1133">Transmembrane helix</keyword>
<evidence type="ECO:0000256" key="6">
    <source>
        <dbReference type="ARBA" id="ARBA00022989"/>
    </source>
</evidence>
<feature type="transmembrane region" description="Helical" evidence="8">
    <location>
        <begin position="158"/>
        <end position="177"/>
    </location>
</feature>
<keyword evidence="4" id="KW-1003">Cell membrane</keyword>
<feature type="transmembrane region" description="Helical" evidence="8">
    <location>
        <begin position="241"/>
        <end position="268"/>
    </location>
</feature>
<dbReference type="PANTHER" id="PTHR21716:SF53">
    <property type="entry name" value="PERMEASE PERM-RELATED"/>
    <property type="match status" value="1"/>
</dbReference>
<dbReference type="GO" id="GO:0055085">
    <property type="term" value="P:transmembrane transport"/>
    <property type="evidence" value="ECO:0007669"/>
    <property type="project" value="TreeGrafter"/>
</dbReference>
<name>A0A937FC19_9CLOT</name>
<sequence>MKKKSLLYNLLILNLFLIFILLLSRTTILLTFIKKASKVIILPIVIALFLYYLINPLKKLFVKKGLALKLSVYLSIIISSLLLYTFFFIIISNLVEQKDYFIYRVSLLITQYKDGSFNYIKDQLSNYVDFNSIKDYFMSQGQNYISRIISILSALFDFGWNLFSNVILVLLIVYHLLNGDTKFKKYLLSLPFVRKHKRANYIIEEGDTVLSKYITGQATVAFFLALSVFLGYLAIGFPGKLFLSLLTFILAFIPFLGFFISMIIPYIIALTMGLPMVIKLTLVFMIAQTIKGRFIVPLVMSKAMNIHPLTDIFLVIAAATIFGIAGAFLVVPVYSILKIVWSSRNIELQ</sequence>
<feature type="transmembrane region" description="Helical" evidence="8">
    <location>
        <begin position="36"/>
        <end position="54"/>
    </location>
</feature>
<comment type="similarity">
    <text evidence="2">Belongs to the autoinducer-2 exporter (AI-2E) (TC 2.A.86) family.</text>
</comment>
<evidence type="ECO:0000313" key="10">
    <source>
        <dbReference type="Proteomes" id="UP000623681"/>
    </source>
</evidence>
<evidence type="ECO:0000256" key="1">
    <source>
        <dbReference type="ARBA" id="ARBA00004651"/>
    </source>
</evidence>
<organism evidence="9 10">
    <name type="scientific">Clostridium paridis</name>
    <dbReference type="NCBI Taxonomy" id="2803863"/>
    <lineage>
        <taxon>Bacteria</taxon>
        <taxon>Bacillati</taxon>
        <taxon>Bacillota</taxon>
        <taxon>Clostridia</taxon>
        <taxon>Eubacteriales</taxon>
        <taxon>Clostridiaceae</taxon>
        <taxon>Clostridium</taxon>
    </lineage>
</organism>
<dbReference type="InterPro" id="IPR002549">
    <property type="entry name" value="AI-2E-like"/>
</dbReference>
<gene>
    <name evidence="9" type="ORF">JK634_01670</name>
</gene>
<evidence type="ECO:0000313" key="9">
    <source>
        <dbReference type="EMBL" id="MBL4930518.1"/>
    </source>
</evidence>
<evidence type="ECO:0000256" key="5">
    <source>
        <dbReference type="ARBA" id="ARBA00022692"/>
    </source>
</evidence>
<feature type="transmembrane region" description="Helical" evidence="8">
    <location>
        <begin position="312"/>
        <end position="337"/>
    </location>
</feature>
<reference evidence="9" key="1">
    <citation type="submission" date="2021-01" db="EMBL/GenBank/DDBJ databases">
        <title>Genome public.</title>
        <authorList>
            <person name="Liu C."/>
            <person name="Sun Q."/>
        </authorList>
    </citation>
    <scope>NUCLEOTIDE SEQUENCE</scope>
    <source>
        <strain evidence="9">YIM B02565</strain>
    </source>
</reference>
<dbReference type="Proteomes" id="UP000623681">
    <property type="component" value="Unassembled WGS sequence"/>
</dbReference>
<protein>
    <submittedName>
        <fullName evidence="9">AI-2E family transporter</fullName>
    </submittedName>
</protein>
<dbReference type="GO" id="GO:0005886">
    <property type="term" value="C:plasma membrane"/>
    <property type="evidence" value="ECO:0007669"/>
    <property type="project" value="UniProtKB-SubCell"/>
</dbReference>
<dbReference type="EMBL" id="JAESWA010000010">
    <property type="protein sequence ID" value="MBL4930518.1"/>
    <property type="molecule type" value="Genomic_DNA"/>
</dbReference>
<dbReference type="Pfam" id="PF01594">
    <property type="entry name" value="AI-2E_transport"/>
    <property type="match status" value="1"/>
</dbReference>
<comment type="subcellular location">
    <subcellularLocation>
        <location evidence="1">Cell membrane</location>
        <topology evidence="1">Multi-pass membrane protein</topology>
    </subcellularLocation>
</comment>
<accession>A0A937FC19</accession>
<keyword evidence="5 8" id="KW-0812">Transmembrane</keyword>
<feature type="transmembrane region" description="Helical" evidence="8">
    <location>
        <begin position="66"/>
        <end position="91"/>
    </location>
</feature>
<comment type="caution">
    <text evidence="9">The sequence shown here is derived from an EMBL/GenBank/DDBJ whole genome shotgun (WGS) entry which is preliminary data.</text>
</comment>
<evidence type="ECO:0000256" key="2">
    <source>
        <dbReference type="ARBA" id="ARBA00009773"/>
    </source>
</evidence>
<dbReference type="AlphaFoldDB" id="A0A937FC19"/>
<feature type="transmembrane region" description="Helical" evidence="8">
    <location>
        <begin position="7"/>
        <end position="30"/>
    </location>
</feature>
<keyword evidence="3" id="KW-0813">Transport</keyword>
<feature type="transmembrane region" description="Helical" evidence="8">
    <location>
        <begin position="280"/>
        <end position="300"/>
    </location>
</feature>
<dbReference type="PANTHER" id="PTHR21716">
    <property type="entry name" value="TRANSMEMBRANE PROTEIN"/>
    <property type="match status" value="1"/>
</dbReference>
<feature type="transmembrane region" description="Helical" evidence="8">
    <location>
        <begin position="218"/>
        <end position="235"/>
    </location>
</feature>
<evidence type="ECO:0000256" key="4">
    <source>
        <dbReference type="ARBA" id="ARBA00022475"/>
    </source>
</evidence>
<proteinExistence type="inferred from homology"/>
<evidence type="ECO:0000256" key="7">
    <source>
        <dbReference type="ARBA" id="ARBA00023136"/>
    </source>
</evidence>